<dbReference type="InterPro" id="IPR007867">
    <property type="entry name" value="GMC_OxRtase_C"/>
</dbReference>
<evidence type="ECO:0000256" key="1">
    <source>
        <dbReference type="ARBA" id="ARBA00001974"/>
    </source>
</evidence>
<comment type="cofactor">
    <cofactor evidence="1">
        <name>FAD</name>
        <dbReference type="ChEBI" id="CHEBI:57692"/>
    </cofactor>
</comment>
<evidence type="ECO:0000256" key="2">
    <source>
        <dbReference type="ARBA" id="ARBA00010790"/>
    </source>
</evidence>
<dbReference type="OrthoDB" id="568923at2"/>
<keyword evidence="5" id="KW-0560">Oxidoreductase</keyword>
<proteinExistence type="inferred from homology"/>
<dbReference type="PANTHER" id="PTHR42784:SF1">
    <property type="entry name" value="PYRANOSE 2-OXIDASE"/>
    <property type="match status" value="1"/>
</dbReference>
<protein>
    <submittedName>
        <fullName evidence="7">Choline dehydrogenase</fullName>
    </submittedName>
</protein>
<dbReference type="AlphaFoldDB" id="A0A2T1C258"/>
<gene>
    <name evidence="7" type="ORF">C7B64_13595</name>
</gene>
<dbReference type="Pfam" id="PF05199">
    <property type="entry name" value="GMC_oxred_C"/>
    <property type="match status" value="1"/>
</dbReference>
<organism evidence="7 8">
    <name type="scientific">Merismopedia glauca CCAP 1448/3</name>
    <dbReference type="NCBI Taxonomy" id="1296344"/>
    <lineage>
        <taxon>Bacteria</taxon>
        <taxon>Bacillati</taxon>
        <taxon>Cyanobacteriota</taxon>
        <taxon>Cyanophyceae</taxon>
        <taxon>Synechococcales</taxon>
        <taxon>Merismopediaceae</taxon>
        <taxon>Merismopedia</taxon>
    </lineage>
</organism>
<dbReference type="InterPro" id="IPR036188">
    <property type="entry name" value="FAD/NAD-bd_sf"/>
</dbReference>
<name>A0A2T1C258_9CYAN</name>
<evidence type="ECO:0000256" key="3">
    <source>
        <dbReference type="ARBA" id="ARBA00022630"/>
    </source>
</evidence>
<dbReference type="PANTHER" id="PTHR42784">
    <property type="entry name" value="PYRANOSE 2-OXIDASE"/>
    <property type="match status" value="1"/>
</dbReference>
<evidence type="ECO:0000313" key="8">
    <source>
        <dbReference type="Proteomes" id="UP000238762"/>
    </source>
</evidence>
<evidence type="ECO:0000256" key="5">
    <source>
        <dbReference type="ARBA" id="ARBA00023002"/>
    </source>
</evidence>
<keyword evidence="3" id="KW-0285">Flavoprotein</keyword>
<dbReference type="SUPFAM" id="SSF51905">
    <property type="entry name" value="FAD/NAD(P)-binding domain"/>
    <property type="match status" value="1"/>
</dbReference>
<keyword evidence="4" id="KW-0274">FAD</keyword>
<dbReference type="Gene3D" id="3.30.410.40">
    <property type="match status" value="1"/>
</dbReference>
<dbReference type="GO" id="GO:0016614">
    <property type="term" value="F:oxidoreductase activity, acting on CH-OH group of donors"/>
    <property type="evidence" value="ECO:0007669"/>
    <property type="project" value="InterPro"/>
</dbReference>
<evidence type="ECO:0000256" key="4">
    <source>
        <dbReference type="ARBA" id="ARBA00022827"/>
    </source>
</evidence>
<evidence type="ECO:0000259" key="6">
    <source>
        <dbReference type="Pfam" id="PF05199"/>
    </source>
</evidence>
<evidence type="ECO:0000313" key="7">
    <source>
        <dbReference type="EMBL" id="PSB02365.1"/>
    </source>
</evidence>
<reference evidence="7 8" key="1">
    <citation type="submission" date="2018-02" db="EMBL/GenBank/DDBJ databases">
        <authorList>
            <person name="Cohen D.B."/>
            <person name="Kent A.D."/>
        </authorList>
    </citation>
    <scope>NUCLEOTIDE SEQUENCE [LARGE SCALE GENOMIC DNA]</scope>
    <source>
        <strain evidence="7 8">CCAP 1448/3</strain>
    </source>
</reference>
<keyword evidence="8" id="KW-1185">Reference proteome</keyword>
<dbReference type="Proteomes" id="UP000238762">
    <property type="component" value="Unassembled WGS sequence"/>
</dbReference>
<dbReference type="EMBL" id="PVWJ01000063">
    <property type="protein sequence ID" value="PSB02365.1"/>
    <property type="molecule type" value="Genomic_DNA"/>
</dbReference>
<dbReference type="RefSeq" id="WP_106289201.1">
    <property type="nucleotide sequence ID" value="NZ_CAWNTC010000072.1"/>
</dbReference>
<feature type="domain" description="Glucose-methanol-choline oxidoreductase C-terminal" evidence="6">
    <location>
        <begin position="493"/>
        <end position="565"/>
    </location>
</feature>
<comment type="caution">
    <text evidence="7">The sequence shown here is derived from an EMBL/GenBank/DDBJ whole genome shotgun (WGS) entry which is preliminary data.</text>
</comment>
<dbReference type="Gene3D" id="3.50.50.60">
    <property type="entry name" value="FAD/NAD(P)-binding domain"/>
    <property type="match status" value="2"/>
</dbReference>
<sequence length="583" mass="66554">MAKIFECQDSQSYDLIVVGSGNGACAFLHQYLNCSTEGRVLVLEEGENFFETSDITHQRNWAKSYSDGNIFKLHQAQTSDRIPILSGRACTMGGGGSINYTTIFESSKWLAEHLGRDPVYWDAQKAELAKCFRFADPTQSLTDVAKHVKEKLENIGFSISDISQDSIPTYVDGKDRQIHIFPTQFDEFGQRTRSGVSLVNWYLNQRLDFMTQQRVTKLHLEATDKGQRCRAISVFNSIKGKLETYHLGSNTKLLLCAGAATPQLLYEHREKLNNLEIGKHVNDHILLPFGIYVLNSELEVTLKDQYVSLFATTEAFSGEGRDPTICNFDFFSGRLNLLLYFISHLFLAFWLPNWLKLWMTRNPDVFQWLKRATRFLVTASNWLVDSIWRILHFAKLTRPKWNLISAIVKFNIAREGYYEPLSDRLTQDRKYPKPYRIVLRCFEDKPLDSNPDFQVAKDAISKHICLMESLGAKPHPIFQFAIRLLTRMPYDVNQVERYINHYSRYDLLTEQHLSGGCVFGKAIDSGLESPQDTGKVFGSENIYVADLSASPLPRISPQMTAYLIGHHVATQICQDSTSKAQTS</sequence>
<reference evidence="7 8" key="2">
    <citation type="submission" date="2018-03" db="EMBL/GenBank/DDBJ databases">
        <title>The ancient ancestry and fast evolution of plastids.</title>
        <authorList>
            <person name="Moore K.R."/>
            <person name="Magnabosco C."/>
            <person name="Momper L."/>
            <person name="Gold D.A."/>
            <person name="Bosak T."/>
            <person name="Fournier G.P."/>
        </authorList>
    </citation>
    <scope>NUCLEOTIDE SEQUENCE [LARGE SCALE GENOMIC DNA]</scope>
    <source>
        <strain evidence="7 8">CCAP 1448/3</strain>
    </source>
</reference>
<comment type="similarity">
    <text evidence="2">Belongs to the GMC oxidoreductase family.</text>
</comment>
<dbReference type="InterPro" id="IPR051473">
    <property type="entry name" value="P2Ox-like"/>
</dbReference>
<accession>A0A2T1C258</accession>